<dbReference type="OrthoDB" id="299638at2759"/>
<keyword evidence="4" id="KW-1185">Reference proteome</keyword>
<evidence type="ECO:0000313" key="4">
    <source>
        <dbReference type="Proteomes" id="UP000812440"/>
    </source>
</evidence>
<evidence type="ECO:0000256" key="1">
    <source>
        <dbReference type="SAM" id="Coils"/>
    </source>
</evidence>
<dbReference type="GO" id="GO:0005815">
    <property type="term" value="C:microtubule organizing center"/>
    <property type="evidence" value="ECO:0007669"/>
    <property type="project" value="TreeGrafter"/>
</dbReference>
<dbReference type="Proteomes" id="UP000812440">
    <property type="component" value="Chromosome 2"/>
</dbReference>
<keyword evidence="1" id="KW-0175">Coiled coil</keyword>
<organism evidence="3 4">
    <name type="scientific">Hymenochirus boettgeri</name>
    <name type="common">Congo dwarf clawed frog</name>
    <dbReference type="NCBI Taxonomy" id="247094"/>
    <lineage>
        <taxon>Eukaryota</taxon>
        <taxon>Metazoa</taxon>
        <taxon>Chordata</taxon>
        <taxon>Craniata</taxon>
        <taxon>Vertebrata</taxon>
        <taxon>Euteleostomi</taxon>
        <taxon>Amphibia</taxon>
        <taxon>Batrachia</taxon>
        <taxon>Anura</taxon>
        <taxon>Pipoidea</taxon>
        <taxon>Pipidae</taxon>
        <taxon>Pipinae</taxon>
        <taxon>Hymenochirus</taxon>
    </lineage>
</organism>
<dbReference type="GO" id="GO:0060271">
    <property type="term" value="P:cilium assembly"/>
    <property type="evidence" value="ECO:0007669"/>
    <property type="project" value="TreeGrafter"/>
</dbReference>
<proteinExistence type="predicted"/>
<accession>A0A8T2KCP2</accession>
<dbReference type="AlphaFoldDB" id="A0A8T2KCP2"/>
<feature type="region of interest" description="Disordered" evidence="2">
    <location>
        <begin position="22"/>
        <end position="41"/>
    </location>
</feature>
<feature type="coiled-coil region" evidence="1">
    <location>
        <begin position="630"/>
        <end position="664"/>
    </location>
</feature>
<dbReference type="PANTHER" id="PTHR18950">
    <property type="entry name" value="PROGESTERONE-INDUCED BLOCKING FACTOR 1"/>
    <property type="match status" value="1"/>
</dbReference>
<reference evidence="3" key="1">
    <citation type="thesis" date="2020" institute="ProQuest LLC" country="789 East Eisenhower Parkway, Ann Arbor, MI, USA">
        <title>Comparative Genomics and Chromosome Evolution.</title>
        <authorList>
            <person name="Mudd A.B."/>
        </authorList>
    </citation>
    <scope>NUCLEOTIDE SEQUENCE</scope>
    <source>
        <strain evidence="3">Female2</strain>
        <tissue evidence="3">Blood</tissue>
    </source>
</reference>
<feature type="coiled-coil region" evidence="1">
    <location>
        <begin position="261"/>
        <end position="445"/>
    </location>
</feature>
<gene>
    <name evidence="3" type="ORF">GDO86_004163</name>
</gene>
<feature type="coiled-coil region" evidence="1">
    <location>
        <begin position="471"/>
        <end position="547"/>
    </location>
</feature>
<evidence type="ECO:0008006" key="5">
    <source>
        <dbReference type="Google" id="ProtNLM"/>
    </source>
</evidence>
<dbReference type="InterPro" id="IPR026205">
    <property type="entry name" value="PIBF1"/>
</dbReference>
<protein>
    <recommendedName>
        <fullName evidence="5">Progesterone-induced-blocking factor 1</fullName>
    </recommendedName>
</protein>
<sequence>MLRKASKKVNISSSLESEDISLETTVPTDDISSSEERNGSTKITRQLIERKELLHNLQLLKIELSQKNLMIDNLKVEYLTKIEELEEKLNDTLHQKQLLALQLDTQSKLQQEDARKHQDLMKKEMETIILRLKQSEETNSQLRKRAGDIRRSLRDLELTKEVYEELCSLPEDHLSIPEYVSIHLYKILQPLKDKSNDLQMKNEKLFDELSGYKQQLRTIMESYEEERKCRSELDIRCQRLALQLADTKLLIQQGDFKVENYDKVKSERDAIERELLELRKNFDVLNIAHKAQTKDNNDLTQEVTTLRQTISLLQKDKEFLNRQNMELNVRCAHEEDRMERLQAQVEDAKKAREDMYEKYVASRDHYKTEYENKLRDELEQIRLKTNQEIEQLRGASKEMYERENRNLREARDNAIAEKERAVVAEKNTQTKYDQLLEQYRQLQLSTESKVSELLHQTKLKSFEAERSHILHEETIENLRKCQLECEKYQKKVEVLTKEIYSLQATTEKQITELQALNSEHCAKLETYEKLEKELDEVIMQSAEMEDDTEAERVLFSYGYGANVPTTAKRRLKQSVHLARRLLQTERQNSLFRKDVEKLKANAATISLELERSKSLLNQVQQPYQYLIESVRQRDTQIDSLKDQISKLEQDVSNLNKEKVSLLRVKNQMAADMEKLLSHQEELAQMKQVLLGFRNKQHGGNLPTTEHKRNLTTKPKLSEHVLQPHQEDNIFIPKPTLFTKGEASYWPKSLDRKTTYKK</sequence>
<comment type="caution">
    <text evidence="3">The sequence shown here is derived from an EMBL/GenBank/DDBJ whole genome shotgun (WGS) entry which is preliminary data.</text>
</comment>
<feature type="coiled-coil region" evidence="1">
    <location>
        <begin position="57"/>
        <end position="145"/>
    </location>
</feature>
<name>A0A8T2KCP2_9PIPI</name>
<dbReference type="PANTHER" id="PTHR18950:SF0">
    <property type="entry name" value="PROGESTERONE IMMUNOMODULATORY BINDING FACTOR 1"/>
    <property type="match status" value="1"/>
</dbReference>
<evidence type="ECO:0000313" key="3">
    <source>
        <dbReference type="EMBL" id="KAG8452256.1"/>
    </source>
</evidence>
<evidence type="ECO:0000256" key="2">
    <source>
        <dbReference type="SAM" id="MobiDB-lite"/>
    </source>
</evidence>
<dbReference type="EMBL" id="JAACNH010000002">
    <property type="protein sequence ID" value="KAG8452256.1"/>
    <property type="molecule type" value="Genomic_DNA"/>
</dbReference>